<dbReference type="Proteomes" id="UP001209854">
    <property type="component" value="Unassembled WGS sequence"/>
</dbReference>
<dbReference type="Pfam" id="PF01841">
    <property type="entry name" value="Transglut_core"/>
    <property type="match status" value="1"/>
</dbReference>
<feature type="transmembrane region" description="Helical" evidence="1">
    <location>
        <begin position="134"/>
        <end position="152"/>
    </location>
</feature>
<keyword evidence="1" id="KW-0472">Membrane</keyword>
<feature type="transmembrane region" description="Helical" evidence="1">
    <location>
        <begin position="17"/>
        <end position="50"/>
    </location>
</feature>
<dbReference type="InterPro" id="IPR021878">
    <property type="entry name" value="TgpA_N"/>
</dbReference>
<dbReference type="Gene3D" id="3.10.620.30">
    <property type="match status" value="1"/>
</dbReference>
<evidence type="ECO:0000313" key="3">
    <source>
        <dbReference type="EMBL" id="MCW7552212.1"/>
    </source>
</evidence>
<reference evidence="3 4" key="1">
    <citation type="submission" date="2022-10" db="EMBL/GenBank/DDBJ databases">
        <title>High-quality genome sequences of two octocoral-associated bacteria, Endozoicomonas euniceicola EF212 and Endozoicomonas gorgoniicola PS125.</title>
        <authorList>
            <person name="Chiou Y.-J."/>
            <person name="Chen Y.-H."/>
        </authorList>
    </citation>
    <scope>NUCLEOTIDE SEQUENCE [LARGE SCALE GENOMIC DNA]</scope>
    <source>
        <strain evidence="3 4">PS125</strain>
    </source>
</reference>
<dbReference type="RefSeq" id="WP_262567194.1">
    <property type="nucleotide sequence ID" value="NZ_JAPFCC010000001.1"/>
</dbReference>
<dbReference type="SUPFAM" id="SSF54001">
    <property type="entry name" value="Cysteine proteinases"/>
    <property type="match status" value="1"/>
</dbReference>
<dbReference type="EMBL" id="JAPFCC010000001">
    <property type="protein sequence ID" value="MCW7552212.1"/>
    <property type="molecule type" value="Genomic_DNA"/>
</dbReference>
<dbReference type="InterPro" id="IPR002931">
    <property type="entry name" value="Transglutaminase-like"/>
</dbReference>
<protein>
    <submittedName>
        <fullName evidence="3">DUF3488 and transglutaminase-like domain-containing protein</fullName>
    </submittedName>
</protein>
<feature type="transmembrane region" description="Helical" evidence="1">
    <location>
        <begin position="572"/>
        <end position="590"/>
    </location>
</feature>
<proteinExistence type="predicted"/>
<dbReference type="InterPro" id="IPR038765">
    <property type="entry name" value="Papain-like_cys_pep_sf"/>
</dbReference>
<feature type="transmembrane region" description="Helical" evidence="1">
    <location>
        <begin position="110"/>
        <end position="128"/>
    </location>
</feature>
<accession>A0ABT3MS68</accession>
<gene>
    <name evidence="3" type="ORF">NX722_06025</name>
</gene>
<sequence>MSDTHQLEEGISRTSVIWLLVVQVMVLLPLGSVLPVPLLAIALLSVIWRLTLWYGRSFWPPLWLRAVLIAIALGTVVISFQPLLTLESIVSVLAVSYSLKLLEMRYRRDALVVVYIGFFVVTTSVLFSQSLLQAAWLVLCLVVLIAAQQGLYRRTDFLPVASSLRYGLVLVLQAVPLTVVLFILVPRLDPLWSVPQPDYSATTGVSDRMAPGDIARLSQSDELAFRAVFDGSLPPASERYWRMVVMDQFDGKSWYQSATADLVSKGIAVTDWQQDHHQPVDWWLQQPNGYRYEVLLEATGSPWLVTMGPATESQGQYLLLRTLRLEAGSPLYERQVYSVSGSTPVFSDDLPGWLRKLNLQLPRGNTQARRTARRWMLQAKGKPEQLAMRIMRFFQEQGFVYTLSPPLMAGESIDRFLFSEQQGFCAHYAGAFVFMMRSAGVPARVVSGYQGGELKPEQNMIQVRQFDAHAWAEIWVRGKGWVRYDPTMAIAPERILADLQTALGLEGGFLNEKPLSLLRYREVPLLNHFRLFYENLEYRWQRTVIDYQREQQQALLEQWLGTDQLQWRQTTLLAVVVLMVLGVSSLLLLYRRDKKDELSRLYNRFLAKLQRSGVQLQDGEGELSLARRIETEHPELSDSVWAFIREYIQCRYASHETVEARQIKSLKIKLNSVRQEPVRQAPGHHQTADCNKV</sequence>
<dbReference type="PANTHER" id="PTHR42736:SF1">
    <property type="entry name" value="PROTEIN-GLUTAMINE GAMMA-GLUTAMYLTRANSFERASE"/>
    <property type="match status" value="1"/>
</dbReference>
<dbReference type="SMART" id="SM00460">
    <property type="entry name" value="TGc"/>
    <property type="match status" value="1"/>
</dbReference>
<evidence type="ECO:0000256" key="1">
    <source>
        <dbReference type="SAM" id="Phobius"/>
    </source>
</evidence>
<dbReference type="Pfam" id="PF11992">
    <property type="entry name" value="TgpA_N"/>
    <property type="match status" value="1"/>
</dbReference>
<comment type="caution">
    <text evidence="3">The sequence shown here is derived from an EMBL/GenBank/DDBJ whole genome shotgun (WGS) entry which is preliminary data.</text>
</comment>
<keyword evidence="1" id="KW-0812">Transmembrane</keyword>
<name>A0ABT3MS68_9GAMM</name>
<keyword evidence="1" id="KW-1133">Transmembrane helix</keyword>
<keyword evidence="4" id="KW-1185">Reference proteome</keyword>
<feature type="transmembrane region" description="Helical" evidence="1">
    <location>
        <begin position="62"/>
        <end position="80"/>
    </location>
</feature>
<dbReference type="PANTHER" id="PTHR42736">
    <property type="entry name" value="PROTEIN-GLUTAMINE GAMMA-GLUTAMYLTRANSFERASE"/>
    <property type="match status" value="1"/>
</dbReference>
<organism evidence="3 4">
    <name type="scientific">Endozoicomonas gorgoniicola</name>
    <dbReference type="NCBI Taxonomy" id="1234144"/>
    <lineage>
        <taxon>Bacteria</taxon>
        <taxon>Pseudomonadati</taxon>
        <taxon>Pseudomonadota</taxon>
        <taxon>Gammaproteobacteria</taxon>
        <taxon>Oceanospirillales</taxon>
        <taxon>Endozoicomonadaceae</taxon>
        <taxon>Endozoicomonas</taxon>
    </lineage>
</organism>
<feature type="domain" description="Transglutaminase-like" evidence="2">
    <location>
        <begin position="417"/>
        <end position="488"/>
    </location>
</feature>
<dbReference type="InterPro" id="IPR052901">
    <property type="entry name" value="Bact_TGase-like"/>
</dbReference>
<evidence type="ECO:0000313" key="4">
    <source>
        <dbReference type="Proteomes" id="UP001209854"/>
    </source>
</evidence>
<feature type="transmembrane region" description="Helical" evidence="1">
    <location>
        <begin position="164"/>
        <end position="185"/>
    </location>
</feature>
<evidence type="ECO:0000259" key="2">
    <source>
        <dbReference type="SMART" id="SM00460"/>
    </source>
</evidence>